<reference evidence="3" key="1">
    <citation type="submission" date="2023-04" db="EMBL/GenBank/DDBJ databases">
        <authorList>
            <consortium name="ELIXIR-Norway"/>
        </authorList>
    </citation>
    <scope>NUCLEOTIDE SEQUENCE [LARGE SCALE GENOMIC DNA]</scope>
</reference>
<dbReference type="PANTHER" id="PTHR14224">
    <property type="entry name" value="SIMILAR TO PREFERENTIALLY EXPRESSED ANTIGEN IN MELANOMA-LIKE 3"/>
    <property type="match status" value="1"/>
</dbReference>
<evidence type="ECO:0000313" key="4">
    <source>
        <dbReference type="Proteomes" id="UP001176941"/>
    </source>
</evidence>
<dbReference type="Proteomes" id="UP001176941">
    <property type="component" value="Chromosome X"/>
</dbReference>
<accession>A0ABN9AA29</accession>
<keyword evidence="2" id="KW-0677">Repeat</keyword>
<protein>
    <recommendedName>
        <fullName evidence="5">Melanoma antigen preferentially expressed in tumors-like</fullName>
    </recommendedName>
</protein>
<evidence type="ECO:0008006" key="5">
    <source>
        <dbReference type="Google" id="ProtNLM"/>
    </source>
</evidence>
<dbReference type="SUPFAM" id="SSF52047">
    <property type="entry name" value="RNI-like"/>
    <property type="match status" value="1"/>
</dbReference>
<keyword evidence="1" id="KW-0433">Leucine-rich repeat</keyword>
<dbReference type="Gene3D" id="3.80.10.10">
    <property type="entry name" value="Ribonuclease Inhibitor"/>
    <property type="match status" value="1"/>
</dbReference>
<sequence length="460" mass="52592">MDQNTTATLLELAAKSLLSSEPAVMHALEEIPRDLFVLLFSTAFLGGHKKILKAMVRVWPFHCLHLGSLKAQVSYYDILEAMIDGLPIPPAQNSSSRGHKLRILDLRHNSNCKTTCSHVRITFPFCLQSCISPQHAVLNLENTQPHARCLGIGNSRSEVEPAQETMELLVDISFNNTLRTQQFITFLCNKVEQSSGFLHLCCRDLQINRMFANKRILQILDLGCIDHLEMDQAYLSEIITLFSGMIHLYSLSLSNIPFRSFLIWLGQLENLQELRLSFFYLKDQLHKLLRVLPPCMDTLCLSFCGLSIRDVTFLSQSSQATHLRVLNLNNNQIFSEAYEPFQVLLEKVSGTVQHLEINNCMMTDSILSAIIPTLNQCIHLRVFNFAFNPITMPVLKSLLQHLTSLPRLRHVIYPVPAHCYQEQNFHYSLNRQKLAKVQAQVKAMLHMLHQDHVKWATYSE</sequence>
<evidence type="ECO:0000256" key="1">
    <source>
        <dbReference type="ARBA" id="ARBA00022614"/>
    </source>
</evidence>
<evidence type="ECO:0000256" key="2">
    <source>
        <dbReference type="ARBA" id="ARBA00022737"/>
    </source>
</evidence>
<dbReference type="InterPro" id="IPR032675">
    <property type="entry name" value="LRR_dom_sf"/>
</dbReference>
<evidence type="ECO:0000313" key="3">
    <source>
        <dbReference type="EMBL" id="CAI9180824.1"/>
    </source>
</evidence>
<organism evidence="3 4">
    <name type="scientific">Rangifer tarandus platyrhynchus</name>
    <name type="common">Svalbard reindeer</name>
    <dbReference type="NCBI Taxonomy" id="3082113"/>
    <lineage>
        <taxon>Eukaryota</taxon>
        <taxon>Metazoa</taxon>
        <taxon>Chordata</taxon>
        <taxon>Craniata</taxon>
        <taxon>Vertebrata</taxon>
        <taxon>Euteleostomi</taxon>
        <taxon>Mammalia</taxon>
        <taxon>Eutheria</taxon>
        <taxon>Laurasiatheria</taxon>
        <taxon>Artiodactyla</taxon>
        <taxon>Ruminantia</taxon>
        <taxon>Pecora</taxon>
        <taxon>Cervidae</taxon>
        <taxon>Odocoileinae</taxon>
        <taxon>Rangifer</taxon>
    </lineage>
</organism>
<gene>
    <name evidence="3" type="ORF">MRATA1EN1_LOCUS29786</name>
</gene>
<dbReference type="PANTHER" id="PTHR14224:SF1">
    <property type="entry name" value="PRAME LIKE, X-LINKED 1"/>
    <property type="match status" value="1"/>
</dbReference>
<dbReference type="EMBL" id="OX460343">
    <property type="protein sequence ID" value="CAI9180824.1"/>
    <property type="molecule type" value="Genomic_DNA"/>
</dbReference>
<name>A0ABN9AA29_RANTA</name>
<proteinExistence type="predicted"/>
<keyword evidence="4" id="KW-1185">Reference proteome</keyword>
<dbReference type="InterPro" id="IPR050694">
    <property type="entry name" value="LRRC14/PRAME"/>
</dbReference>